<dbReference type="Proteomes" id="UP000184171">
    <property type="component" value="Unassembled WGS sequence"/>
</dbReference>
<evidence type="ECO:0000256" key="1">
    <source>
        <dbReference type="ARBA" id="ARBA00001275"/>
    </source>
</evidence>
<dbReference type="SUPFAM" id="SSF53756">
    <property type="entry name" value="UDP-Glycosyltransferase/glycogen phosphorylase"/>
    <property type="match status" value="1"/>
</dbReference>
<evidence type="ECO:0000256" key="7">
    <source>
        <dbReference type="ARBA" id="ARBA00022898"/>
    </source>
</evidence>
<keyword evidence="6" id="KW-0808">Transferase</keyword>
<evidence type="ECO:0000256" key="6">
    <source>
        <dbReference type="ARBA" id="ARBA00022679"/>
    </source>
</evidence>
<dbReference type="EMBL" id="FQZT01000001">
    <property type="protein sequence ID" value="SHI45155.1"/>
    <property type="molecule type" value="Genomic_DNA"/>
</dbReference>
<comment type="similarity">
    <text evidence="3">Belongs to the glycogen phosphorylase family.</text>
</comment>
<dbReference type="NCBIfam" id="TIGR02094">
    <property type="entry name" value="more_P_ylases"/>
    <property type="match status" value="1"/>
</dbReference>
<evidence type="ECO:0000313" key="11">
    <source>
        <dbReference type="Proteomes" id="UP000184171"/>
    </source>
</evidence>
<dbReference type="InterPro" id="IPR000811">
    <property type="entry name" value="Glyco_trans_35"/>
</dbReference>
<comment type="function">
    <text evidence="9">Phosphorylase is an important allosteric enzyme in carbohydrate metabolism. Enzymes from different sources differ in their regulatory mechanisms and in their natural substrates. However, all known phosphorylases share catalytic and structural properties.</text>
</comment>
<dbReference type="InterPro" id="IPR052182">
    <property type="entry name" value="Glycogen/Maltodextrin_Phosph"/>
</dbReference>
<dbReference type="InterPro" id="IPR035090">
    <property type="entry name" value="Pyridoxal_P_attach_site"/>
</dbReference>
<dbReference type="PANTHER" id="PTHR42655:SF1">
    <property type="entry name" value="GLYCOGEN PHOSPHORYLASE"/>
    <property type="match status" value="1"/>
</dbReference>
<dbReference type="AlphaFoldDB" id="A0A1M6B8W5"/>
<dbReference type="Gene3D" id="3.40.50.2000">
    <property type="entry name" value="Glycogen Phosphorylase B"/>
    <property type="match status" value="3"/>
</dbReference>
<gene>
    <name evidence="10" type="ORF">SAMN02745165_00081</name>
</gene>
<dbReference type="EC" id="2.4.1.1" evidence="4"/>
<evidence type="ECO:0000256" key="5">
    <source>
        <dbReference type="ARBA" id="ARBA00022676"/>
    </source>
</evidence>
<dbReference type="OrthoDB" id="7229284at2"/>
<dbReference type="GO" id="GO:0030170">
    <property type="term" value="F:pyridoxal phosphate binding"/>
    <property type="evidence" value="ECO:0007669"/>
    <property type="project" value="InterPro"/>
</dbReference>
<evidence type="ECO:0000256" key="9">
    <source>
        <dbReference type="ARBA" id="ARBA00025174"/>
    </source>
</evidence>
<dbReference type="InterPro" id="IPR011834">
    <property type="entry name" value="Agluc_phsphrylas"/>
</dbReference>
<organism evidence="10 11">
    <name type="scientific">Malonomonas rubra DSM 5091</name>
    <dbReference type="NCBI Taxonomy" id="1122189"/>
    <lineage>
        <taxon>Bacteria</taxon>
        <taxon>Pseudomonadati</taxon>
        <taxon>Thermodesulfobacteriota</taxon>
        <taxon>Desulfuromonadia</taxon>
        <taxon>Desulfuromonadales</taxon>
        <taxon>Geopsychrobacteraceae</taxon>
        <taxon>Malonomonas</taxon>
    </lineage>
</organism>
<dbReference type="PANTHER" id="PTHR42655">
    <property type="entry name" value="GLYCOGEN PHOSPHORYLASE"/>
    <property type="match status" value="1"/>
</dbReference>
<evidence type="ECO:0000256" key="3">
    <source>
        <dbReference type="ARBA" id="ARBA00006047"/>
    </source>
</evidence>
<comment type="catalytic activity">
    <reaction evidence="1">
        <text>[(1-&gt;4)-alpha-D-glucosyl](n) + phosphate = [(1-&gt;4)-alpha-D-glucosyl](n-1) + alpha-D-glucose 1-phosphate</text>
        <dbReference type="Rhea" id="RHEA:41732"/>
        <dbReference type="Rhea" id="RHEA-COMP:9584"/>
        <dbReference type="Rhea" id="RHEA-COMP:9586"/>
        <dbReference type="ChEBI" id="CHEBI:15444"/>
        <dbReference type="ChEBI" id="CHEBI:43474"/>
        <dbReference type="ChEBI" id="CHEBI:58601"/>
        <dbReference type="EC" id="2.4.1.1"/>
    </reaction>
</comment>
<keyword evidence="7" id="KW-0663">Pyridoxal phosphate</keyword>
<evidence type="ECO:0000256" key="8">
    <source>
        <dbReference type="ARBA" id="ARBA00023277"/>
    </source>
</evidence>
<comment type="cofactor">
    <cofactor evidence="2">
        <name>pyridoxal 5'-phosphate</name>
        <dbReference type="ChEBI" id="CHEBI:597326"/>
    </cofactor>
</comment>
<keyword evidence="8" id="KW-0119">Carbohydrate metabolism</keyword>
<dbReference type="GO" id="GO:0008184">
    <property type="term" value="F:glycogen phosphorylase activity"/>
    <property type="evidence" value="ECO:0007669"/>
    <property type="project" value="InterPro"/>
</dbReference>
<evidence type="ECO:0000313" key="10">
    <source>
        <dbReference type="EMBL" id="SHI45155.1"/>
    </source>
</evidence>
<proteinExistence type="inferred from homology"/>
<accession>A0A1M6B8W5</accession>
<name>A0A1M6B8W5_MALRU</name>
<protein>
    <recommendedName>
        <fullName evidence="4">glycogen phosphorylase</fullName>
        <ecNumber evidence="4">2.4.1.1</ecNumber>
    </recommendedName>
</protein>
<dbReference type="RefSeq" id="WP_072904776.1">
    <property type="nucleotide sequence ID" value="NZ_FQZT01000001.1"/>
</dbReference>
<keyword evidence="5" id="KW-0328">Glycosyltransferase</keyword>
<dbReference type="Pfam" id="PF00343">
    <property type="entry name" value="Phosphorylase"/>
    <property type="match status" value="1"/>
</dbReference>
<sequence length="569" mass="64459">MGAWKRFTQKERIAYFSMEIGLKAEIPTYSGGLGVLAGDTIKSAADLKIPMIAVTLLYRKGYFLQHFGHDGWQQESDIEWLPEKHMQLLPTKSLVTIENRDVKIQAWLYNVKSPTGGEVPILFLDTDIPGNDPADRNLTDHLYGGGLELRLKQEIILGIGGARILAALNFAVKKYHMNEGHASLLTLELLNNTRVPIHELHIDNNGYMEQVMKKCVFTTHTPVEAGHDRFPYDLVERIMPPEVPIDLLKEISGPDALNMTLLALKLSHFINGVAKRHGEVSQNLFPGFEIHAITNGIHPFTWCSPFFVNLFDKHLPGWANEPELLVRVDNIPDEEIWDNHCGAKAFFLQYIKEKTGRELNPDVLTIGFARRAATYKRGDLILHDLERLIDIGRGKLQFVFGGKAHPKDDEGKKVIQRIIQKAEEMHGAIEMVYLENYNMEVASYFIPGVDVWLNNPMRPLEASGTSGMKAALNGVPNFSVLDGWWIEGHIEGVTGWSIGPSPAEIDQEIGRAPEDLEDIYQKLENIIIPLYYEDRPGWIKVMKNAIGKNAYYFNTHVMMRRYVTDAYIH</sequence>
<dbReference type="GO" id="GO:0005975">
    <property type="term" value="P:carbohydrate metabolic process"/>
    <property type="evidence" value="ECO:0007669"/>
    <property type="project" value="InterPro"/>
</dbReference>
<evidence type="ECO:0000256" key="4">
    <source>
        <dbReference type="ARBA" id="ARBA00012591"/>
    </source>
</evidence>
<keyword evidence="11" id="KW-1185">Reference proteome</keyword>
<reference evidence="10 11" key="1">
    <citation type="submission" date="2016-11" db="EMBL/GenBank/DDBJ databases">
        <authorList>
            <person name="Jaros S."/>
            <person name="Januszkiewicz K."/>
            <person name="Wedrychowicz H."/>
        </authorList>
    </citation>
    <scope>NUCLEOTIDE SEQUENCE [LARGE SCALE GENOMIC DNA]</scope>
    <source>
        <strain evidence="10 11">DSM 5091</strain>
    </source>
</reference>
<dbReference type="PROSITE" id="PS00102">
    <property type="entry name" value="PHOSPHORYLASE"/>
    <property type="match status" value="1"/>
</dbReference>
<dbReference type="STRING" id="1122189.SAMN02745165_00081"/>
<evidence type="ECO:0000256" key="2">
    <source>
        <dbReference type="ARBA" id="ARBA00001933"/>
    </source>
</evidence>